<keyword evidence="3" id="KW-1185">Reference proteome</keyword>
<comment type="caution">
    <text evidence="1">The sequence shown here is derived from an EMBL/GenBank/DDBJ whole genome shotgun (WGS) entry which is preliminary data.</text>
</comment>
<keyword evidence="2" id="KW-0808">Transferase</keyword>
<protein>
    <submittedName>
        <fullName evidence="2">Serine/threonine-protein kinase ppk15</fullName>
    </submittedName>
</protein>
<dbReference type="Proteomes" id="UP001152797">
    <property type="component" value="Unassembled WGS sequence"/>
</dbReference>
<dbReference type="EMBL" id="CAMXCT020003079">
    <property type="protein sequence ID" value="CAL1155674.1"/>
    <property type="molecule type" value="Genomic_DNA"/>
</dbReference>
<name>A0A9P1D1U9_9DINO</name>
<evidence type="ECO:0000313" key="3">
    <source>
        <dbReference type="Proteomes" id="UP001152797"/>
    </source>
</evidence>
<evidence type="ECO:0000313" key="2">
    <source>
        <dbReference type="EMBL" id="CAL4789611.1"/>
    </source>
</evidence>
<gene>
    <name evidence="1" type="ORF">C1SCF055_LOCUS28263</name>
</gene>
<dbReference type="AlphaFoldDB" id="A0A9P1D1U9"/>
<dbReference type="EMBL" id="CAMXCT030003079">
    <property type="protein sequence ID" value="CAL4789611.1"/>
    <property type="molecule type" value="Genomic_DNA"/>
</dbReference>
<evidence type="ECO:0000313" key="1">
    <source>
        <dbReference type="EMBL" id="CAI4002299.1"/>
    </source>
</evidence>
<reference evidence="1" key="1">
    <citation type="submission" date="2022-10" db="EMBL/GenBank/DDBJ databases">
        <authorList>
            <person name="Chen Y."/>
            <person name="Dougan E. K."/>
            <person name="Chan C."/>
            <person name="Rhodes N."/>
            <person name="Thang M."/>
        </authorList>
    </citation>
    <scope>NUCLEOTIDE SEQUENCE</scope>
</reference>
<proteinExistence type="predicted"/>
<accession>A0A9P1D1U9</accession>
<organism evidence="1">
    <name type="scientific">Cladocopium goreaui</name>
    <dbReference type="NCBI Taxonomy" id="2562237"/>
    <lineage>
        <taxon>Eukaryota</taxon>
        <taxon>Sar</taxon>
        <taxon>Alveolata</taxon>
        <taxon>Dinophyceae</taxon>
        <taxon>Suessiales</taxon>
        <taxon>Symbiodiniaceae</taxon>
        <taxon>Cladocopium</taxon>
    </lineage>
</organism>
<keyword evidence="2" id="KW-0418">Kinase</keyword>
<dbReference type="OrthoDB" id="1924787at2759"/>
<reference evidence="2 3" key="2">
    <citation type="submission" date="2024-05" db="EMBL/GenBank/DDBJ databases">
        <authorList>
            <person name="Chen Y."/>
            <person name="Shah S."/>
            <person name="Dougan E. K."/>
            <person name="Thang M."/>
            <person name="Chan C."/>
        </authorList>
    </citation>
    <scope>NUCLEOTIDE SEQUENCE [LARGE SCALE GENOMIC DNA]</scope>
</reference>
<dbReference type="GO" id="GO:0016301">
    <property type="term" value="F:kinase activity"/>
    <property type="evidence" value="ECO:0007669"/>
    <property type="project" value="UniProtKB-KW"/>
</dbReference>
<sequence>MILVEHLGPHQENPDRCRSQVPAYFPLLFWLEQNQLDATEAWHLFCVQKTVNVIEESPYIFRNAGYDHLLIYGYEYPHWKRLRHPWAQMVTGLELEDDKPNRHPNGLYKQLHEGKSCWVWMGLAH</sequence>
<dbReference type="EMBL" id="CAMXCT010003079">
    <property type="protein sequence ID" value="CAI4002299.1"/>
    <property type="molecule type" value="Genomic_DNA"/>
</dbReference>